<dbReference type="AlphaFoldDB" id="A0A0F9BG29"/>
<comment type="caution">
    <text evidence="1">The sequence shown here is derived from an EMBL/GenBank/DDBJ whole genome shotgun (WGS) entry which is preliminary data.</text>
</comment>
<sequence length="65" mass="7658">MTHEELRGKIAGFVHGVDSHGNILMTWRHEKDCVICDRMITFVEKILEDYNEAEGVWYPKDHEIN</sequence>
<reference evidence="1" key="1">
    <citation type="journal article" date="2015" name="Nature">
        <title>Complex archaea that bridge the gap between prokaryotes and eukaryotes.</title>
        <authorList>
            <person name="Spang A."/>
            <person name="Saw J.H."/>
            <person name="Jorgensen S.L."/>
            <person name="Zaremba-Niedzwiedzka K."/>
            <person name="Martijn J."/>
            <person name="Lind A.E."/>
            <person name="van Eijk R."/>
            <person name="Schleper C."/>
            <person name="Guy L."/>
            <person name="Ettema T.J."/>
        </authorList>
    </citation>
    <scope>NUCLEOTIDE SEQUENCE</scope>
</reference>
<protein>
    <submittedName>
        <fullName evidence="1">Uncharacterized protein</fullName>
    </submittedName>
</protein>
<organism evidence="1">
    <name type="scientific">marine sediment metagenome</name>
    <dbReference type="NCBI Taxonomy" id="412755"/>
    <lineage>
        <taxon>unclassified sequences</taxon>
        <taxon>metagenomes</taxon>
        <taxon>ecological metagenomes</taxon>
    </lineage>
</organism>
<proteinExistence type="predicted"/>
<accession>A0A0F9BG29</accession>
<gene>
    <name evidence="1" type="ORF">LCGC14_2451070</name>
</gene>
<feature type="non-terminal residue" evidence="1">
    <location>
        <position position="65"/>
    </location>
</feature>
<name>A0A0F9BG29_9ZZZZ</name>
<evidence type="ECO:0000313" key="1">
    <source>
        <dbReference type="EMBL" id="KKL20874.1"/>
    </source>
</evidence>
<dbReference type="EMBL" id="LAZR01037933">
    <property type="protein sequence ID" value="KKL20874.1"/>
    <property type="molecule type" value="Genomic_DNA"/>
</dbReference>